<reference evidence="8 9" key="2">
    <citation type="journal article" date="2011" name="Stand. Genomic Sci.">
        <title>Complete genome sequence of Mahella australiensis type strain (50-1 BON).</title>
        <authorList>
            <person name="Sikorski J."/>
            <person name="Teshima H."/>
            <person name="Nolan M."/>
            <person name="Lucas S."/>
            <person name="Hammon N."/>
            <person name="Deshpande S."/>
            <person name="Cheng J.F."/>
            <person name="Pitluck S."/>
            <person name="Liolios K."/>
            <person name="Pagani I."/>
            <person name="Ivanova N."/>
            <person name="Huntemann M."/>
            <person name="Mavromatis K."/>
            <person name="Ovchinikova G."/>
            <person name="Pati A."/>
            <person name="Tapia R."/>
            <person name="Han C."/>
            <person name="Goodwin L."/>
            <person name="Chen A."/>
            <person name="Palaniappan K."/>
            <person name="Land M."/>
            <person name="Hauser L."/>
            <person name="Ngatchou-Djao O.D."/>
            <person name="Rohde M."/>
            <person name="Pukall R."/>
            <person name="Spring S."/>
            <person name="Abt B."/>
            <person name="Goker M."/>
            <person name="Detter J.C."/>
            <person name="Woyke T."/>
            <person name="Bristow J."/>
            <person name="Markowitz V."/>
            <person name="Hugenholtz P."/>
            <person name="Eisen J.A."/>
            <person name="Kyrpides N.C."/>
            <person name="Klenk H.P."/>
            <person name="Lapidus A."/>
        </authorList>
    </citation>
    <scope>NUCLEOTIDE SEQUENCE [LARGE SCALE GENOMIC DNA]</scope>
    <source>
        <strain evidence="9">DSM 15567 / CIP 107919 / 50-1 BON</strain>
    </source>
</reference>
<keyword evidence="2" id="KW-0597">Phosphoprotein</keyword>
<evidence type="ECO:0000256" key="3">
    <source>
        <dbReference type="ARBA" id="ARBA00022679"/>
    </source>
</evidence>
<keyword evidence="6" id="KW-1133">Transmembrane helix</keyword>
<evidence type="ECO:0000256" key="1">
    <source>
        <dbReference type="ARBA" id="ARBA00004370"/>
    </source>
</evidence>
<dbReference type="PROSITE" id="PS50885">
    <property type="entry name" value="HAMP"/>
    <property type="match status" value="1"/>
</dbReference>
<dbReference type="InterPro" id="IPR050640">
    <property type="entry name" value="Bact_2-comp_sensor_kinase"/>
</dbReference>
<dbReference type="STRING" id="697281.Mahau_2603"/>
<evidence type="ECO:0000259" key="7">
    <source>
        <dbReference type="PROSITE" id="PS50885"/>
    </source>
</evidence>
<dbReference type="GO" id="GO:0016020">
    <property type="term" value="C:membrane"/>
    <property type="evidence" value="ECO:0007669"/>
    <property type="project" value="UniProtKB-SubCell"/>
</dbReference>
<dbReference type="InterPro" id="IPR010559">
    <property type="entry name" value="Sig_transdc_His_kin_internal"/>
</dbReference>
<name>F3ZY52_MAHA5</name>
<protein>
    <submittedName>
        <fullName evidence="8">Integral membrane sensor signal transduction histidine kinase</fullName>
    </submittedName>
</protein>
<accession>F3ZY52</accession>
<dbReference type="InterPro" id="IPR003660">
    <property type="entry name" value="HAMP_dom"/>
</dbReference>
<feature type="coiled-coil region" evidence="5">
    <location>
        <begin position="356"/>
        <end position="394"/>
    </location>
</feature>
<evidence type="ECO:0000256" key="2">
    <source>
        <dbReference type="ARBA" id="ARBA00022553"/>
    </source>
</evidence>
<dbReference type="KEGG" id="mas:Mahau_2603"/>
<dbReference type="Gene3D" id="3.30.450.20">
    <property type="entry name" value="PAS domain"/>
    <property type="match status" value="1"/>
</dbReference>
<dbReference type="SUPFAM" id="SSF55874">
    <property type="entry name" value="ATPase domain of HSP90 chaperone/DNA topoisomerase II/histidine kinase"/>
    <property type="match status" value="1"/>
</dbReference>
<dbReference type="Pfam" id="PF02518">
    <property type="entry name" value="HATPase_c"/>
    <property type="match status" value="1"/>
</dbReference>
<dbReference type="AlphaFoldDB" id="F3ZY52"/>
<evidence type="ECO:0000256" key="6">
    <source>
        <dbReference type="SAM" id="Phobius"/>
    </source>
</evidence>
<evidence type="ECO:0000256" key="5">
    <source>
        <dbReference type="SAM" id="Coils"/>
    </source>
</evidence>
<dbReference type="GO" id="GO:0000155">
    <property type="term" value="F:phosphorelay sensor kinase activity"/>
    <property type="evidence" value="ECO:0007669"/>
    <property type="project" value="InterPro"/>
</dbReference>
<keyword evidence="4 8" id="KW-0418">Kinase</keyword>
<dbReference type="HOGENOM" id="CLU_020473_6_1_9"/>
<dbReference type="InterPro" id="IPR036890">
    <property type="entry name" value="HATPase_C_sf"/>
</dbReference>
<dbReference type="Pfam" id="PF06580">
    <property type="entry name" value="His_kinase"/>
    <property type="match status" value="1"/>
</dbReference>
<dbReference type="Proteomes" id="UP000008457">
    <property type="component" value="Chromosome"/>
</dbReference>
<evidence type="ECO:0000313" key="8">
    <source>
        <dbReference type="EMBL" id="AEE97748.1"/>
    </source>
</evidence>
<dbReference type="PANTHER" id="PTHR34220:SF7">
    <property type="entry name" value="SENSOR HISTIDINE KINASE YPDA"/>
    <property type="match status" value="1"/>
</dbReference>
<keyword evidence="5" id="KW-0175">Coiled coil</keyword>
<evidence type="ECO:0000313" key="9">
    <source>
        <dbReference type="Proteomes" id="UP000008457"/>
    </source>
</evidence>
<organism evidence="8 9">
    <name type="scientific">Mahella australiensis (strain DSM 15567 / CIP 107919 / 50-1 BON)</name>
    <dbReference type="NCBI Taxonomy" id="697281"/>
    <lineage>
        <taxon>Bacteria</taxon>
        <taxon>Bacillati</taxon>
        <taxon>Bacillota</taxon>
        <taxon>Clostridia</taxon>
        <taxon>Thermoanaerobacterales</taxon>
        <taxon>Thermoanaerobacterales Family IV. Incertae Sedis</taxon>
        <taxon>Mahella</taxon>
    </lineage>
</organism>
<feature type="domain" description="HAMP" evidence="7">
    <location>
        <begin position="327"/>
        <end position="382"/>
    </location>
</feature>
<dbReference type="CDD" id="cd18774">
    <property type="entry name" value="PDC2_HK_sensor"/>
    <property type="match status" value="1"/>
</dbReference>
<proteinExistence type="predicted"/>
<comment type="subcellular location">
    <subcellularLocation>
        <location evidence="1">Membrane</location>
    </subcellularLocation>
</comment>
<sequence length="606" mass="69104">MRKKRTIQKSLFIYFSLIIISVILIFVFFFYIYTSNILTQRASDSFQKLAYSISAQVDQEIRKMDTVSLNIAYSNLIKGDFINYLNEDDGSKYEKSKSLMDLLISMMGPLRSVEQINMYGLDGQMVGAGFLNQSVKVVLNDKSWFNSVLGYGGLKYISLPYNNSFFIIDTNLKQKRYFISLYRMCFDKYGQKVAIIETAQDCDVVFGEVSNVLNSGADNMRAFIFNGDGQLMFPYRNIDKEDYAFYFDKINISGQNGLSGSFTVYNPNMKENEVVAYNRSDYTGWSVLVVQRAKQVLAPVKEFTALTVIITIIMLVSSLFLSFFTAGRLTNPIRRIHEAVQKTELSNLAFNNDFELNSSVDELEELNSAFQNMNNKLKQSLDELLMAKQEELQAKMLALQSQMNSHFLYNSLATIGIMAEEHMDESIITMCDDVSFMLRYVSSGQLSMVPIEMEIEYVQRYLECMQLRYGSNLHYFIDVDDEITRAEIPKLLVQPLVENALKHGTNVEPPWNIGVYGGVVDDHWQITVSDNGPGFEDDVIESFECEKKLAWQNNFENNSNSGGVGLLNTFNRLKLTYKENMVFEIRNRPDGGAEVTIGGPLPLKEV</sequence>
<reference evidence="9" key="1">
    <citation type="submission" date="2010-11" db="EMBL/GenBank/DDBJ databases">
        <title>The complete genome of Mahella australiensis DSM 15567.</title>
        <authorList>
            <consortium name="US DOE Joint Genome Institute (JGI-PGF)"/>
            <person name="Lucas S."/>
            <person name="Copeland A."/>
            <person name="Lapidus A."/>
            <person name="Bruce D."/>
            <person name="Goodwin L."/>
            <person name="Pitluck S."/>
            <person name="Kyrpides N."/>
            <person name="Mavromatis K."/>
            <person name="Pagani I."/>
            <person name="Ivanova N."/>
            <person name="Teshima H."/>
            <person name="Brettin T."/>
            <person name="Detter J.C."/>
            <person name="Han C."/>
            <person name="Tapia R."/>
            <person name="Land M."/>
            <person name="Hauser L."/>
            <person name="Markowitz V."/>
            <person name="Cheng J.-F."/>
            <person name="Hugenholtz P."/>
            <person name="Woyke T."/>
            <person name="Wu D."/>
            <person name="Spring S."/>
            <person name="Pukall R."/>
            <person name="Steenblock K."/>
            <person name="Schneider S."/>
            <person name="Klenk H.-P."/>
            <person name="Eisen J.A."/>
        </authorList>
    </citation>
    <scope>NUCLEOTIDE SEQUENCE [LARGE SCALE GENOMIC DNA]</scope>
    <source>
        <strain evidence="9">DSM 15567 / CIP 107919 / 50-1 BON</strain>
    </source>
</reference>
<dbReference type="EMBL" id="CP002360">
    <property type="protein sequence ID" value="AEE97748.1"/>
    <property type="molecule type" value="Genomic_DNA"/>
</dbReference>
<feature type="transmembrane region" description="Helical" evidence="6">
    <location>
        <begin position="303"/>
        <end position="326"/>
    </location>
</feature>
<dbReference type="eggNOG" id="COG2972">
    <property type="taxonomic scope" value="Bacteria"/>
</dbReference>
<keyword evidence="6" id="KW-0472">Membrane</keyword>
<keyword evidence="9" id="KW-1185">Reference proteome</keyword>
<feature type="transmembrane region" description="Helical" evidence="6">
    <location>
        <begin position="12"/>
        <end position="33"/>
    </location>
</feature>
<keyword evidence="3" id="KW-0808">Transferase</keyword>
<dbReference type="Gene3D" id="3.30.565.10">
    <property type="entry name" value="Histidine kinase-like ATPase, C-terminal domain"/>
    <property type="match status" value="1"/>
</dbReference>
<evidence type="ECO:0000256" key="4">
    <source>
        <dbReference type="ARBA" id="ARBA00022777"/>
    </source>
</evidence>
<dbReference type="Gene3D" id="1.10.287.130">
    <property type="match status" value="1"/>
</dbReference>
<dbReference type="PANTHER" id="PTHR34220">
    <property type="entry name" value="SENSOR HISTIDINE KINASE YPDA"/>
    <property type="match status" value="1"/>
</dbReference>
<gene>
    <name evidence="8" type="ordered locus">Mahau_2603</name>
</gene>
<keyword evidence="6" id="KW-0812">Transmembrane</keyword>
<dbReference type="InterPro" id="IPR003594">
    <property type="entry name" value="HATPase_dom"/>
</dbReference>